<gene>
    <name evidence="1" type="ORF">H4RhizoLitter21327_000002</name>
</gene>
<accession>A0A514DCZ7</accession>
<organism evidence="1">
    <name type="scientific">Leviviridae sp</name>
    <dbReference type="NCBI Taxonomy" id="2027243"/>
    <lineage>
        <taxon>Viruses</taxon>
        <taxon>Riboviria</taxon>
        <taxon>Orthornavirae</taxon>
        <taxon>Lenarviricota</taxon>
        <taxon>Leviviricetes</taxon>
        <taxon>Norzivirales</taxon>
        <taxon>Fiersviridae</taxon>
    </lineage>
</organism>
<sequence>MAFADPIANVTYATVAQTLPRISTNGTKSIYRKSDGSLVMTLSHLTSKNRVRSMARLDRNIDTDANSILDTNGAVYIVWDRPLTGFSETDVVDQTSCLFGMLTASTNAGIKKMYAQES</sequence>
<name>A0A514DCZ7_9VIRU</name>
<proteinExistence type="predicted"/>
<dbReference type="EMBL" id="MN036277">
    <property type="protein sequence ID" value="QDH91491.1"/>
    <property type="molecule type" value="Genomic_RNA"/>
</dbReference>
<protein>
    <submittedName>
        <fullName evidence="1">Uncharacterized protein</fullName>
    </submittedName>
</protein>
<evidence type="ECO:0000313" key="1">
    <source>
        <dbReference type="EMBL" id="QDH91491.1"/>
    </source>
</evidence>
<reference evidence="1" key="1">
    <citation type="submission" date="2019-05" db="EMBL/GenBank/DDBJ databases">
        <title>Metatranscriptomic reconstruction reveals RNA viruses with the potential to shape carbon cycling in soil.</title>
        <authorList>
            <person name="Starr E.P."/>
            <person name="Nuccio E."/>
            <person name="Pett-Ridge J."/>
            <person name="Banfield J.F."/>
            <person name="Firestone M.K."/>
        </authorList>
    </citation>
    <scope>NUCLEOTIDE SEQUENCE</scope>
    <source>
        <strain evidence="1">H4_Rhizo_Litter_21_scaffold_327</strain>
    </source>
</reference>